<reference evidence="1 2" key="1">
    <citation type="submission" date="2024-05" db="EMBL/GenBank/DDBJ databases">
        <title>Haplotype-resolved chromosome-level genome assembly of Huyou (Citrus changshanensis).</title>
        <authorList>
            <person name="Miao C."/>
            <person name="Chen W."/>
            <person name="Wu Y."/>
            <person name="Wang L."/>
            <person name="Zhao S."/>
            <person name="Grierson D."/>
            <person name="Xu C."/>
            <person name="Chen K."/>
        </authorList>
    </citation>
    <scope>NUCLEOTIDE SEQUENCE [LARGE SCALE GENOMIC DNA]</scope>
    <source>
        <strain evidence="1">01-14</strain>
        <tissue evidence="1">Leaf</tissue>
    </source>
</reference>
<proteinExistence type="predicted"/>
<gene>
    <name evidence="1" type="ORF">WN944_007831</name>
</gene>
<protein>
    <submittedName>
        <fullName evidence="1">Uncharacterized protein</fullName>
    </submittedName>
</protein>
<organism evidence="1 2">
    <name type="scientific">Citrus x changshan-huyou</name>
    <dbReference type="NCBI Taxonomy" id="2935761"/>
    <lineage>
        <taxon>Eukaryota</taxon>
        <taxon>Viridiplantae</taxon>
        <taxon>Streptophyta</taxon>
        <taxon>Embryophyta</taxon>
        <taxon>Tracheophyta</taxon>
        <taxon>Spermatophyta</taxon>
        <taxon>Magnoliopsida</taxon>
        <taxon>eudicotyledons</taxon>
        <taxon>Gunneridae</taxon>
        <taxon>Pentapetalae</taxon>
        <taxon>rosids</taxon>
        <taxon>malvids</taxon>
        <taxon>Sapindales</taxon>
        <taxon>Rutaceae</taxon>
        <taxon>Aurantioideae</taxon>
        <taxon>Citrus</taxon>
    </lineage>
</organism>
<dbReference type="EMBL" id="JBCGBO010000003">
    <property type="protein sequence ID" value="KAK9215825.1"/>
    <property type="molecule type" value="Genomic_DNA"/>
</dbReference>
<dbReference type="Proteomes" id="UP001428341">
    <property type="component" value="Unassembled WGS sequence"/>
</dbReference>
<comment type="caution">
    <text evidence="1">The sequence shown here is derived from an EMBL/GenBank/DDBJ whole genome shotgun (WGS) entry which is preliminary data.</text>
</comment>
<evidence type="ECO:0000313" key="2">
    <source>
        <dbReference type="Proteomes" id="UP001428341"/>
    </source>
</evidence>
<sequence length="104" mass="11269">MKKKITEKIDKVVMSRMAVSPGRLYGDSGGGILGFCPSKSFWSAAAYGSSVLYSSGEFGNFKEPIIGVEGSLAAFCINPTRQQYFQVYDVRSCAGDFSCTLEVQ</sequence>
<name>A0AAP0MRV0_9ROSI</name>
<keyword evidence="2" id="KW-1185">Reference proteome</keyword>
<evidence type="ECO:0000313" key="1">
    <source>
        <dbReference type="EMBL" id="KAK9215825.1"/>
    </source>
</evidence>
<accession>A0AAP0MRV0</accession>
<dbReference type="AlphaFoldDB" id="A0AAP0MRV0"/>